<dbReference type="Pfam" id="PF01565">
    <property type="entry name" value="FAD_binding_4"/>
    <property type="match status" value="1"/>
</dbReference>
<keyword evidence="6" id="KW-1185">Reference proteome</keyword>
<dbReference type="InterPro" id="IPR006094">
    <property type="entry name" value="Oxid_FAD_bind_N"/>
</dbReference>
<dbReference type="PANTHER" id="PTHR13878:SF91">
    <property type="entry name" value="FAD BINDING DOMAIN PROTEIN (AFU_ORTHOLOGUE AFUA_6G12070)-RELATED"/>
    <property type="match status" value="1"/>
</dbReference>
<evidence type="ECO:0000313" key="6">
    <source>
        <dbReference type="Proteomes" id="UP000077266"/>
    </source>
</evidence>
<dbReference type="OrthoDB" id="9983560at2759"/>
<comment type="similarity">
    <text evidence="1">Belongs to the oxygen-dependent FAD-linked oxidoreductase family.</text>
</comment>
<dbReference type="InterPro" id="IPR050432">
    <property type="entry name" value="FAD-linked_Oxidoreductases_BP"/>
</dbReference>
<dbReference type="PROSITE" id="PS51387">
    <property type="entry name" value="FAD_PCMH"/>
    <property type="match status" value="1"/>
</dbReference>
<accession>A0A166BGR7</accession>
<feature type="chain" id="PRO_5007871202" evidence="3">
    <location>
        <begin position="22"/>
        <end position="408"/>
    </location>
</feature>
<reference evidence="5 6" key="1">
    <citation type="journal article" date="2016" name="Mol. Biol. Evol.">
        <title>Comparative Genomics of Early-Diverging Mushroom-Forming Fungi Provides Insights into the Origins of Lignocellulose Decay Capabilities.</title>
        <authorList>
            <person name="Nagy L.G."/>
            <person name="Riley R."/>
            <person name="Tritt A."/>
            <person name="Adam C."/>
            <person name="Daum C."/>
            <person name="Floudas D."/>
            <person name="Sun H."/>
            <person name="Yadav J.S."/>
            <person name="Pangilinan J."/>
            <person name="Larsson K.H."/>
            <person name="Matsuura K."/>
            <person name="Barry K."/>
            <person name="Labutti K."/>
            <person name="Kuo R."/>
            <person name="Ohm R.A."/>
            <person name="Bhattacharya S.S."/>
            <person name="Shirouzu T."/>
            <person name="Yoshinaga Y."/>
            <person name="Martin F.M."/>
            <person name="Grigoriev I.V."/>
            <person name="Hibbett D.S."/>
        </authorList>
    </citation>
    <scope>NUCLEOTIDE SEQUENCE [LARGE SCALE GENOMIC DNA]</scope>
    <source>
        <strain evidence="5 6">HHB12029</strain>
    </source>
</reference>
<feature type="domain" description="FAD-binding PCMH-type" evidence="4">
    <location>
        <begin position="122"/>
        <end position="303"/>
    </location>
</feature>
<dbReference type="GO" id="GO:0016491">
    <property type="term" value="F:oxidoreductase activity"/>
    <property type="evidence" value="ECO:0007669"/>
    <property type="project" value="UniProtKB-KW"/>
</dbReference>
<feature type="signal peptide" evidence="3">
    <location>
        <begin position="1"/>
        <end position="21"/>
    </location>
</feature>
<evidence type="ECO:0000259" key="4">
    <source>
        <dbReference type="PROSITE" id="PS51387"/>
    </source>
</evidence>
<dbReference type="AlphaFoldDB" id="A0A166BGR7"/>
<protein>
    <submittedName>
        <fullName evidence="5">FAD-binding domain-containing protein</fullName>
    </submittedName>
</protein>
<dbReference type="Proteomes" id="UP000077266">
    <property type="component" value="Unassembled WGS sequence"/>
</dbReference>
<organism evidence="5 6">
    <name type="scientific">Exidia glandulosa HHB12029</name>
    <dbReference type="NCBI Taxonomy" id="1314781"/>
    <lineage>
        <taxon>Eukaryota</taxon>
        <taxon>Fungi</taxon>
        <taxon>Dikarya</taxon>
        <taxon>Basidiomycota</taxon>
        <taxon>Agaricomycotina</taxon>
        <taxon>Agaricomycetes</taxon>
        <taxon>Auriculariales</taxon>
        <taxon>Exidiaceae</taxon>
        <taxon>Exidia</taxon>
    </lineage>
</organism>
<keyword evidence="3" id="KW-0732">Signal</keyword>
<sequence>MAAGLTLLSLSLSLIFSSALAAAPYCLPGDSCFPSAKELSSFNTTVGGRLVKSVPYGAVCYAGATYDAEKCATLVANFVTDEFRLEISDALMYTNWEVTEDGTGCPVPQDITLTPVNGTCSYGNLASYIVEVASTQDIVNSVKFVAKHNLRFRIKNTGHDYAGRSSGAGSFTIRTHHLQGTSFIPAFVPDGCKATPEPALMAEAGVSVHGLYAAADGFNRTTIGGIGRTVGALGGYILGGGTGIFSHRNGLGVDNVLQFEVVTADGKLRTVNRCQNSDLFWALRGGGGTFGVTTRAWLKSHPPLKATNAVTGTLVSNSTETWDSVVRTFVDQLPALFEKGITGEWIASYPYLVCAPYNPQFMLTHALLQGHHFPATFRAGRDARFSRRLPLYFRHAYLHPGSDQRSQR</sequence>
<dbReference type="GO" id="GO:0071949">
    <property type="term" value="F:FAD binding"/>
    <property type="evidence" value="ECO:0007669"/>
    <property type="project" value="InterPro"/>
</dbReference>
<dbReference type="InterPro" id="IPR016169">
    <property type="entry name" value="FAD-bd_PCMH_sub2"/>
</dbReference>
<evidence type="ECO:0000256" key="3">
    <source>
        <dbReference type="SAM" id="SignalP"/>
    </source>
</evidence>
<gene>
    <name evidence="5" type="ORF">EXIGLDRAFT_603584</name>
</gene>
<evidence type="ECO:0000256" key="2">
    <source>
        <dbReference type="ARBA" id="ARBA00023002"/>
    </source>
</evidence>
<dbReference type="SUPFAM" id="SSF56176">
    <property type="entry name" value="FAD-binding/transporter-associated domain-like"/>
    <property type="match status" value="1"/>
</dbReference>
<evidence type="ECO:0000313" key="5">
    <source>
        <dbReference type="EMBL" id="KZW00940.1"/>
    </source>
</evidence>
<dbReference type="InterPro" id="IPR016166">
    <property type="entry name" value="FAD-bd_PCMH"/>
</dbReference>
<dbReference type="InParanoid" id="A0A166BGR7"/>
<keyword evidence="2" id="KW-0560">Oxidoreductase</keyword>
<dbReference type="EMBL" id="KV425897">
    <property type="protein sequence ID" value="KZW00940.1"/>
    <property type="molecule type" value="Genomic_DNA"/>
</dbReference>
<dbReference type="STRING" id="1314781.A0A166BGR7"/>
<dbReference type="Gene3D" id="3.30.465.10">
    <property type="match status" value="1"/>
</dbReference>
<dbReference type="PANTHER" id="PTHR13878">
    <property type="entry name" value="GULONOLACTONE OXIDASE"/>
    <property type="match status" value="1"/>
</dbReference>
<dbReference type="InterPro" id="IPR036318">
    <property type="entry name" value="FAD-bd_PCMH-like_sf"/>
</dbReference>
<name>A0A166BGR7_EXIGL</name>
<proteinExistence type="inferred from homology"/>
<evidence type="ECO:0000256" key="1">
    <source>
        <dbReference type="ARBA" id="ARBA00005466"/>
    </source>
</evidence>